<dbReference type="AlphaFoldDB" id="A0A2T2NKE4"/>
<gene>
    <name evidence="2" type="ORF">BS50DRAFT_574395</name>
</gene>
<protein>
    <recommendedName>
        <fullName evidence="4">Secreted protein</fullName>
    </recommendedName>
</protein>
<evidence type="ECO:0000313" key="2">
    <source>
        <dbReference type="EMBL" id="PSN65904.1"/>
    </source>
</evidence>
<dbReference type="Proteomes" id="UP000240883">
    <property type="component" value="Unassembled WGS sequence"/>
</dbReference>
<organism evidence="2 3">
    <name type="scientific">Corynespora cassiicola Philippines</name>
    <dbReference type="NCBI Taxonomy" id="1448308"/>
    <lineage>
        <taxon>Eukaryota</taxon>
        <taxon>Fungi</taxon>
        <taxon>Dikarya</taxon>
        <taxon>Ascomycota</taxon>
        <taxon>Pezizomycotina</taxon>
        <taxon>Dothideomycetes</taxon>
        <taxon>Pleosporomycetidae</taxon>
        <taxon>Pleosporales</taxon>
        <taxon>Corynesporascaceae</taxon>
        <taxon>Corynespora</taxon>
    </lineage>
</organism>
<feature type="chain" id="PRO_5015722025" description="Secreted protein" evidence="1">
    <location>
        <begin position="27"/>
        <end position="113"/>
    </location>
</feature>
<evidence type="ECO:0000256" key="1">
    <source>
        <dbReference type="SAM" id="SignalP"/>
    </source>
</evidence>
<name>A0A2T2NKE4_CORCC</name>
<keyword evidence="1" id="KW-0732">Signal</keyword>
<sequence length="113" mass="12406">MAACQRRARHLFCTWVCRAPTRLVVAAVPVPAQAETETKARLPPTALYAAQQAGPTDLDRWMGAGGIPTASECWPPKTQAIQRAADMSDEPRWPGLMVRKNRVSACASDYARR</sequence>
<reference evidence="2 3" key="1">
    <citation type="journal article" date="2018" name="Front. Microbiol.">
        <title>Genome-Wide Analysis of Corynespora cassiicola Leaf Fall Disease Putative Effectors.</title>
        <authorList>
            <person name="Lopez D."/>
            <person name="Ribeiro S."/>
            <person name="Label P."/>
            <person name="Fumanal B."/>
            <person name="Venisse J.S."/>
            <person name="Kohler A."/>
            <person name="de Oliveira R.R."/>
            <person name="Labutti K."/>
            <person name="Lipzen A."/>
            <person name="Lail K."/>
            <person name="Bauer D."/>
            <person name="Ohm R.A."/>
            <person name="Barry K.W."/>
            <person name="Spatafora J."/>
            <person name="Grigoriev I.V."/>
            <person name="Martin F.M."/>
            <person name="Pujade-Renaud V."/>
        </authorList>
    </citation>
    <scope>NUCLEOTIDE SEQUENCE [LARGE SCALE GENOMIC DNA]</scope>
    <source>
        <strain evidence="2 3">Philippines</strain>
    </source>
</reference>
<accession>A0A2T2NKE4</accession>
<proteinExistence type="predicted"/>
<feature type="signal peptide" evidence="1">
    <location>
        <begin position="1"/>
        <end position="26"/>
    </location>
</feature>
<evidence type="ECO:0008006" key="4">
    <source>
        <dbReference type="Google" id="ProtNLM"/>
    </source>
</evidence>
<keyword evidence="3" id="KW-1185">Reference proteome</keyword>
<dbReference type="EMBL" id="KZ678136">
    <property type="protein sequence ID" value="PSN65904.1"/>
    <property type="molecule type" value="Genomic_DNA"/>
</dbReference>
<evidence type="ECO:0000313" key="3">
    <source>
        <dbReference type="Proteomes" id="UP000240883"/>
    </source>
</evidence>